<dbReference type="AlphaFoldDB" id="A0A1Y2L623"/>
<evidence type="ECO:0000256" key="2">
    <source>
        <dbReference type="ARBA" id="ARBA00005028"/>
    </source>
</evidence>
<accession>A0A1Y2L623</accession>
<proteinExistence type="inferred from homology"/>
<evidence type="ECO:0000256" key="11">
    <source>
        <dbReference type="PIRSR" id="PIRSR005096-2"/>
    </source>
</evidence>
<evidence type="ECO:0000256" key="4">
    <source>
        <dbReference type="ARBA" id="ARBA00013185"/>
    </source>
</evidence>
<dbReference type="Pfam" id="PF01263">
    <property type="entry name" value="Aldose_epim"/>
    <property type="match status" value="1"/>
</dbReference>
<comment type="catalytic activity">
    <reaction evidence="1">
        <text>alpha-D-glucose = beta-D-glucose</text>
        <dbReference type="Rhea" id="RHEA:10264"/>
        <dbReference type="ChEBI" id="CHEBI:15903"/>
        <dbReference type="ChEBI" id="CHEBI:17925"/>
        <dbReference type="EC" id="5.1.3.3"/>
    </reaction>
</comment>
<comment type="similarity">
    <text evidence="3">Belongs to the aldose epimerase family.</text>
</comment>
<evidence type="ECO:0000256" key="7">
    <source>
        <dbReference type="ARBA" id="ARBA00023277"/>
    </source>
</evidence>
<feature type="active site" description="Proton acceptor" evidence="10">
    <location>
        <position position="282"/>
    </location>
</feature>
<comment type="pathway">
    <text evidence="2">Carbohydrate metabolism; hexose metabolism.</text>
</comment>
<dbReference type="Gene3D" id="2.70.98.10">
    <property type="match status" value="1"/>
</dbReference>
<reference evidence="13 14" key="1">
    <citation type="submission" date="2014-03" db="EMBL/GenBank/DDBJ databases">
        <title>The draft genome sequence of Thalassospira alkalitolerans JCM 18968.</title>
        <authorList>
            <person name="Lai Q."/>
            <person name="Shao Z."/>
        </authorList>
    </citation>
    <scope>NUCLEOTIDE SEQUENCE [LARGE SCALE GENOMIC DNA]</scope>
    <source>
        <strain evidence="13 14">JCM 18968</strain>
    </source>
</reference>
<evidence type="ECO:0000256" key="5">
    <source>
        <dbReference type="ARBA" id="ARBA00014165"/>
    </source>
</evidence>
<evidence type="ECO:0000256" key="8">
    <source>
        <dbReference type="ARBA" id="ARBA00032300"/>
    </source>
</evidence>
<evidence type="ECO:0000256" key="9">
    <source>
        <dbReference type="ARBA" id="ARBA00033373"/>
    </source>
</evidence>
<evidence type="ECO:0000313" key="13">
    <source>
        <dbReference type="EMBL" id="OSQ43367.1"/>
    </source>
</evidence>
<dbReference type="GO" id="GO:0006006">
    <property type="term" value="P:glucose metabolic process"/>
    <property type="evidence" value="ECO:0007669"/>
    <property type="project" value="TreeGrafter"/>
</dbReference>
<gene>
    <name evidence="13" type="ORF">TALK_20600</name>
</gene>
<dbReference type="PIRSF" id="PIRSF005096">
    <property type="entry name" value="GALM"/>
    <property type="match status" value="1"/>
</dbReference>
<dbReference type="InterPro" id="IPR011013">
    <property type="entry name" value="Gal_mutarotase_sf_dom"/>
</dbReference>
<dbReference type="GO" id="GO:0033499">
    <property type="term" value="P:galactose catabolic process via UDP-galactose, Leloir pathway"/>
    <property type="evidence" value="ECO:0007669"/>
    <property type="project" value="TreeGrafter"/>
</dbReference>
<evidence type="ECO:0000256" key="3">
    <source>
        <dbReference type="ARBA" id="ARBA00006206"/>
    </source>
</evidence>
<evidence type="ECO:0000313" key="14">
    <source>
        <dbReference type="Proteomes" id="UP000193396"/>
    </source>
</evidence>
<dbReference type="STRING" id="1293890.TALK_20600"/>
<dbReference type="PROSITE" id="PS00545">
    <property type="entry name" value="ALDOSE_1_EPIMERASE"/>
    <property type="match status" value="1"/>
</dbReference>
<dbReference type="SUPFAM" id="SSF74650">
    <property type="entry name" value="Galactose mutarotase-like"/>
    <property type="match status" value="1"/>
</dbReference>
<dbReference type="GO" id="GO:0004034">
    <property type="term" value="F:aldose 1-epimerase activity"/>
    <property type="evidence" value="ECO:0007669"/>
    <property type="project" value="UniProtKB-EC"/>
</dbReference>
<evidence type="ECO:0000256" key="10">
    <source>
        <dbReference type="PIRSR" id="PIRSR005096-1"/>
    </source>
</evidence>
<organism evidence="13 14">
    <name type="scientific">Thalassospira alkalitolerans</name>
    <dbReference type="NCBI Taxonomy" id="1293890"/>
    <lineage>
        <taxon>Bacteria</taxon>
        <taxon>Pseudomonadati</taxon>
        <taxon>Pseudomonadota</taxon>
        <taxon>Alphaproteobacteria</taxon>
        <taxon>Rhodospirillales</taxon>
        <taxon>Thalassospiraceae</taxon>
        <taxon>Thalassospira</taxon>
    </lineage>
</organism>
<keyword evidence="7" id="KW-0119">Carbohydrate metabolism</keyword>
<sequence>MRLVLSPYGARLHELWLRNDDGTETNITVSLADDAAYAAQDSYIGAICGRFASRIANARYTSPDGTEFVLSANEGKTHLHGGKIGFNDHNWQVQNTSKTAIRFDLHSADGDQGYPGNFDATATYSIIADNRLRLEMTATCDQTCPVNMTNHAYWNLSGRLDKPATNHILQIDADAYLRLDDSLIPLPGRQNVTGTGYDFRNPSEIAQNMAHADQGFDHSYCLNGQRGDLRQIATLTDPDSGRGFKLFSTEPGLQLYLAQHFTNAMTAKDGTALDKFVGIALEPQAFTDAPNRPDFPSAWLNPGETYRHVIEWEFS</sequence>
<dbReference type="PANTHER" id="PTHR10091:SF0">
    <property type="entry name" value="GALACTOSE MUTAROTASE"/>
    <property type="match status" value="1"/>
</dbReference>
<dbReference type="InterPro" id="IPR015443">
    <property type="entry name" value="Aldose_1-epimerase"/>
</dbReference>
<dbReference type="NCBIfam" id="NF008277">
    <property type="entry name" value="PRK11055.1"/>
    <property type="match status" value="1"/>
</dbReference>
<dbReference type="InterPro" id="IPR018052">
    <property type="entry name" value="Ald1_epimerase_CS"/>
</dbReference>
<comment type="caution">
    <text evidence="13">The sequence shown here is derived from an EMBL/GenBank/DDBJ whole genome shotgun (WGS) entry which is preliminary data.</text>
</comment>
<dbReference type="Proteomes" id="UP000193396">
    <property type="component" value="Unassembled WGS sequence"/>
</dbReference>
<dbReference type="EC" id="5.1.3.3" evidence="4"/>
<feature type="binding site" evidence="12">
    <location>
        <begin position="151"/>
        <end position="153"/>
    </location>
    <ligand>
        <name>beta-D-galactose</name>
        <dbReference type="ChEBI" id="CHEBI:27667"/>
    </ligand>
</feature>
<dbReference type="InterPro" id="IPR047215">
    <property type="entry name" value="Galactose_mutarotase-like"/>
</dbReference>
<name>A0A1Y2L623_9PROT</name>
<keyword evidence="6" id="KW-0413">Isomerase</keyword>
<dbReference type="EMBL" id="JFKB01000025">
    <property type="protein sequence ID" value="OSQ43367.1"/>
    <property type="molecule type" value="Genomic_DNA"/>
</dbReference>
<dbReference type="PANTHER" id="PTHR10091">
    <property type="entry name" value="ALDOSE-1-EPIMERASE"/>
    <property type="match status" value="1"/>
</dbReference>
<dbReference type="GO" id="GO:0030246">
    <property type="term" value="F:carbohydrate binding"/>
    <property type="evidence" value="ECO:0007669"/>
    <property type="project" value="InterPro"/>
</dbReference>
<evidence type="ECO:0000256" key="6">
    <source>
        <dbReference type="ARBA" id="ARBA00023235"/>
    </source>
</evidence>
<dbReference type="InterPro" id="IPR008183">
    <property type="entry name" value="Aldose_1/G6P_1-epimerase"/>
</dbReference>
<feature type="binding site" evidence="11">
    <location>
        <position position="217"/>
    </location>
    <ligand>
        <name>beta-D-galactose</name>
        <dbReference type="ChEBI" id="CHEBI:27667"/>
    </ligand>
</feature>
<feature type="active site" description="Proton donor" evidence="10">
    <location>
        <position position="151"/>
    </location>
</feature>
<protein>
    <recommendedName>
        <fullName evidence="5">Aldose 1-epimerase</fullName>
        <ecNumber evidence="4">5.1.3.3</ecNumber>
    </recommendedName>
    <alternativeName>
        <fullName evidence="9">Galactose mutarotase</fullName>
    </alternativeName>
    <alternativeName>
        <fullName evidence="8">Type-1 mutarotase</fullName>
    </alternativeName>
</protein>
<dbReference type="CDD" id="cd09019">
    <property type="entry name" value="galactose_mutarotase_like"/>
    <property type="match status" value="1"/>
</dbReference>
<dbReference type="UniPathway" id="UPA00242"/>
<keyword evidence="14" id="KW-1185">Reference proteome</keyword>
<evidence type="ECO:0000256" key="12">
    <source>
        <dbReference type="PIRSR" id="PIRSR005096-3"/>
    </source>
</evidence>
<evidence type="ECO:0000256" key="1">
    <source>
        <dbReference type="ARBA" id="ARBA00001614"/>
    </source>
</evidence>
<dbReference type="InterPro" id="IPR014718">
    <property type="entry name" value="GH-type_carb-bd"/>
</dbReference>
<dbReference type="GO" id="GO:0005737">
    <property type="term" value="C:cytoplasm"/>
    <property type="evidence" value="ECO:0007669"/>
    <property type="project" value="TreeGrafter"/>
</dbReference>